<dbReference type="InterPro" id="IPR057326">
    <property type="entry name" value="KR_dom"/>
</dbReference>
<dbReference type="AlphaFoldDB" id="A0A3A5H7N1"/>
<keyword evidence="2" id="KW-0560">Oxidoreductase</keyword>
<dbReference type="SUPFAM" id="SSF51735">
    <property type="entry name" value="NAD(P)-binding Rossmann-fold domains"/>
    <property type="match status" value="1"/>
</dbReference>
<dbReference type="Pfam" id="PF00106">
    <property type="entry name" value="adh_short"/>
    <property type="match status" value="1"/>
</dbReference>
<dbReference type="InterPro" id="IPR002347">
    <property type="entry name" value="SDR_fam"/>
</dbReference>
<evidence type="ECO:0000256" key="3">
    <source>
        <dbReference type="RuleBase" id="RU000363"/>
    </source>
</evidence>
<evidence type="ECO:0000256" key="2">
    <source>
        <dbReference type="ARBA" id="ARBA00023002"/>
    </source>
</evidence>
<organism evidence="5 6">
    <name type="scientific">Nocardioides cavernaquae</name>
    <dbReference type="NCBI Taxonomy" id="2321396"/>
    <lineage>
        <taxon>Bacteria</taxon>
        <taxon>Bacillati</taxon>
        <taxon>Actinomycetota</taxon>
        <taxon>Actinomycetes</taxon>
        <taxon>Propionibacteriales</taxon>
        <taxon>Nocardioidaceae</taxon>
        <taxon>Nocardioides</taxon>
    </lineage>
</organism>
<comment type="similarity">
    <text evidence="1 3">Belongs to the short-chain dehydrogenases/reductases (SDR) family.</text>
</comment>
<protein>
    <submittedName>
        <fullName evidence="5">SDR family NAD(P)-dependent oxidoreductase</fullName>
    </submittedName>
</protein>
<dbReference type="SMART" id="SM00822">
    <property type="entry name" value="PKS_KR"/>
    <property type="match status" value="1"/>
</dbReference>
<evidence type="ECO:0000313" key="5">
    <source>
        <dbReference type="EMBL" id="RJS46001.1"/>
    </source>
</evidence>
<sequence length="279" mass="29584">MKTLQDKVVVITGAGSGIGRALALEASRSGALLALSDVNEAGLAETAELATTAGSPEVRTDRLDVADRAAFAAYASAVAEHFGRVNVVINNAGVALAGNFEEMSYEDFDWIVGINFWGVVHGTKEFLPHLIASGDGHIVNISSLFGLLSIPGQSAYNATKYAVRGFSEALREEMLISKHPVGVTVVHPGGIKTEIARNARVTESEDKDATAKVFDKLATMGPDKAAKIILKGVRKNQARVLVGLDAHALHAFAKFSGSRYQDIVALSSKQMLKATKKKP</sequence>
<evidence type="ECO:0000259" key="4">
    <source>
        <dbReference type="SMART" id="SM00822"/>
    </source>
</evidence>
<dbReference type="PRINTS" id="PR00080">
    <property type="entry name" value="SDRFAMILY"/>
</dbReference>
<dbReference type="FunFam" id="3.40.50.720:FF:000084">
    <property type="entry name" value="Short-chain dehydrogenase reductase"/>
    <property type="match status" value="1"/>
</dbReference>
<dbReference type="EMBL" id="QYRP01000002">
    <property type="protein sequence ID" value="RJS46001.1"/>
    <property type="molecule type" value="Genomic_DNA"/>
</dbReference>
<dbReference type="GO" id="GO:0016491">
    <property type="term" value="F:oxidoreductase activity"/>
    <property type="evidence" value="ECO:0007669"/>
    <property type="project" value="UniProtKB-KW"/>
</dbReference>
<proteinExistence type="inferred from homology"/>
<reference evidence="6" key="1">
    <citation type="submission" date="2018-09" db="EMBL/GenBank/DDBJ databases">
        <authorList>
            <person name="Zhu H."/>
        </authorList>
    </citation>
    <scope>NUCLEOTIDE SEQUENCE [LARGE SCALE GENOMIC DNA]</scope>
    <source>
        <strain evidence="6">K1W22B-1</strain>
    </source>
</reference>
<dbReference type="PROSITE" id="PS00061">
    <property type="entry name" value="ADH_SHORT"/>
    <property type="match status" value="1"/>
</dbReference>
<keyword evidence="6" id="KW-1185">Reference proteome</keyword>
<gene>
    <name evidence="5" type="ORF">D4739_07030</name>
</gene>
<feature type="domain" description="Ketoreductase" evidence="4">
    <location>
        <begin position="7"/>
        <end position="194"/>
    </location>
</feature>
<dbReference type="Proteomes" id="UP000276542">
    <property type="component" value="Unassembled WGS sequence"/>
</dbReference>
<comment type="caution">
    <text evidence="5">The sequence shown here is derived from an EMBL/GenBank/DDBJ whole genome shotgun (WGS) entry which is preliminary data.</text>
</comment>
<dbReference type="InterPro" id="IPR020904">
    <property type="entry name" value="Sc_DH/Rdtase_CS"/>
</dbReference>
<dbReference type="OrthoDB" id="4690547at2"/>
<evidence type="ECO:0000256" key="1">
    <source>
        <dbReference type="ARBA" id="ARBA00006484"/>
    </source>
</evidence>
<name>A0A3A5H7N1_9ACTN</name>
<accession>A0A3A5H7N1</accession>
<dbReference type="PANTHER" id="PTHR43391">
    <property type="entry name" value="RETINOL DEHYDROGENASE-RELATED"/>
    <property type="match status" value="1"/>
</dbReference>
<evidence type="ECO:0000313" key="6">
    <source>
        <dbReference type="Proteomes" id="UP000276542"/>
    </source>
</evidence>
<dbReference type="InterPro" id="IPR036291">
    <property type="entry name" value="NAD(P)-bd_dom_sf"/>
</dbReference>
<dbReference type="PANTHER" id="PTHR43391:SF82">
    <property type="entry name" value="OXIDOREDUCTASE SADH-RELATED"/>
    <property type="match status" value="1"/>
</dbReference>
<dbReference type="Gene3D" id="3.40.50.720">
    <property type="entry name" value="NAD(P)-binding Rossmann-like Domain"/>
    <property type="match status" value="1"/>
</dbReference>
<dbReference type="RefSeq" id="WP_120059900.1">
    <property type="nucleotide sequence ID" value="NZ_QYRP01000002.1"/>
</dbReference>
<dbReference type="PRINTS" id="PR00081">
    <property type="entry name" value="GDHRDH"/>
</dbReference>